<dbReference type="AlphaFoldDB" id="A0A7C5USQ1"/>
<dbReference type="PROSITE" id="PS51160">
    <property type="entry name" value="ACYLPHOSPHATASE_3"/>
    <property type="match status" value="1"/>
</dbReference>
<accession>A0A7C5USQ1</accession>
<dbReference type="GO" id="GO:0003998">
    <property type="term" value="F:acylphosphatase activity"/>
    <property type="evidence" value="ECO:0007669"/>
    <property type="project" value="UniProtKB-EC"/>
</dbReference>
<dbReference type="InterPro" id="IPR036046">
    <property type="entry name" value="Acylphosphatase-like_dom_sf"/>
</dbReference>
<dbReference type="PANTHER" id="PTHR42959">
    <property type="entry name" value="CARBAMOYLTRANSFERASE"/>
    <property type="match status" value="1"/>
</dbReference>
<comment type="caution">
    <text evidence="1">Lacks conserved residue(s) required for the propagation of feature annotation.</text>
</comment>
<dbReference type="InterPro" id="IPR051060">
    <property type="entry name" value="Carbamoyltrans_HypF-like"/>
</dbReference>
<feature type="domain" description="Acylphosphatase-like" evidence="3">
    <location>
        <begin position="3"/>
        <end position="90"/>
    </location>
</feature>
<dbReference type="Gene3D" id="3.30.70.100">
    <property type="match status" value="1"/>
</dbReference>
<evidence type="ECO:0000256" key="1">
    <source>
        <dbReference type="PROSITE-ProRule" id="PRU00520"/>
    </source>
</evidence>
<evidence type="ECO:0000313" key="4">
    <source>
        <dbReference type="EMBL" id="HHR95729.1"/>
    </source>
</evidence>
<keyword evidence="4" id="KW-0378">Hydrolase</keyword>
<dbReference type="GO" id="GO:0016743">
    <property type="term" value="F:carboxyl- or carbamoyltransferase activity"/>
    <property type="evidence" value="ECO:0007669"/>
    <property type="project" value="TreeGrafter"/>
</dbReference>
<dbReference type="InterPro" id="IPR001792">
    <property type="entry name" value="Acylphosphatase-like_dom"/>
</dbReference>
<dbReference type="PANTHER" id="PTHR42959:SF1">
    <property type="entry name" value="CARBAMOYLTRANSFERASE HYPF"/>
    <property type="match status" value="1"/>
</dbReference>
<comment type="caution">
    <text evidence="4">The sequence shown here is derived from an EMBL/GenBank/DDBJ whole genome shotgun (WGS) entry which is preliminary data.</text>
</comment>
<organism evidence="4">
    <name type="scientific">Ignisphaera aggregans</name>
    <dbReference type="NCBI Taxonomy" id="334771"/>
    <lineage>
        <taxon>Archaea</taxon>
        <taxon>Thermoproteota</taxon>
        <taxon>Thermoprotei</taxon>
        <taxon>Desulfurococcales</taxon>
        <taxon>Desulfurococcaceae</taxon>
        <taxon>Ignisphaera</taxon>
    </lineage>
</organism>
<dbReference type="GO" id="GO:0051604">
    <property type="term" value="P:protein maturation"/>
    <property type="evidence" value="ECO:0007669"/>
    <property type="project" value="TreeGrafter"/>
</dbReference>
<dbReference type="EC" id="3.6.1.7" evidence="4"/>
<proteinExistence type="inferred from homology"/>
<dbReference type="GO" id="GO:0008270">
    <property type="term" value="F:zinc ion binding"/>
    <property type="evidence" value="ECO:0007669"/>
    <property type="project" value="TreeGrafter"/>
</dbReference>
<dbReference type="SUPFAM" id="SSF54975">
    <property type="entry name" value="Acylphosphatase/BLUF domain-like"/>
    <property type="match status" value="1"/>
</dbReference>
<reference evidence="4" key="1">
    <citation type="journal article" date="2020" name="mSystems">
        <title>Genome- and Community-Level Interaction Insights into Carbon Utilization and Element Cycling Functions of Hydrothermarchaeota in Hydrothermal Sediment.</title>
        <authorList>
            <person name="Zhou Z."/>
            <person name="Liu Y."/>
            <person name="Xu W."/>
            <person name="Pan J."/>
            <person name="Luo Z.H."/>
            <person name="Li M."/>
        </authorList>
    </citation>
    <scope>NUCLEOTIDE SEQUENCE [LARGE SCALE GENOMIC DNA]</scope>
    <source>
        <strain evidence="4">SpSt-1</strain>
    </source>
</reference>
<protein>
    <submittedName>
        <fullName evidence="4">Acylphosphatase</fullName>
        <ecNumber evidence="4">3.6.1.7</ecNumber>
    </submittedName>
</protein>
<gene>
    <name evidence="4" type="ORF">ENL47_02645</name>
</gene>
<name>A0A7C5USQ1_9CREN</name>
<sequence length="93" mass="10656">MKTIKIVLQGVIRGTGFKAYIYLLAKSLRLKGYIMDIDEEKELICVEGDEGQINMFLDSLNKGPPFTLINSVTVSESHESCHTSEFEIYYREF</sequence>
<evidence type="ECO:0000259" key="3">
    <source>
        <dbReference type="PROSITE" id="PS51160"/>
    </source>
</evidence>
<dbReference type="Pfam" id="PF00708">
    <property type="entry name" value="Acylphosphatase"/>
    <property type="match status" value="1"/>
</dbReference>
<comment type="similarity">
    <text evidence="2">Belongs to the acylphosphatase family.</text>
</comment>
<evidence type="ECO:0000256" key="2">
    <source>
        <dbReference type="RuleBase" id="RU004168"/>
    </source>
</evidence>
<dbReference type="EMBL" id="DRUB01000048">
    <property type="protein sequence ID" value="HHR95729.1"/>
    <property type="molecule type" value="Genomic_DNA"/>
</dbReference>